<organism evidence="4 5">
    <name type="scientific">Paenibacillus cookii</name>
    <dbReference type="NCBI Taxonomy" id="157839"/>
    <lineage>
        <taxon>Bacteria</taxon>
        <taxon>Bacillati</taxon>
        <taxon>Bacillota</taxon>
        <taxon>Bacilli</taxon>
        <taxon>Bacillales</taxon>
        <taxon>Paenibacillaceae</taxon>
        <taxon>Paenibacillus</taxon>
    </lineage>
</organism>
<evidence type="ECO:0000256" key="2">
    <source>
        <dbReference type="SAM" id="SignalP"/>
    </source>
</evidence>
<reference evidence="4 5" key="1">
    <citation type="submission" date="2021-03" db="EMBL/GenBank/DDBJ databases">
        <title>Antimicrobial resistance genes in bacteria isolated from Japanese honey, and their potential for conferring macrolide and lincosamide resistance in the American foulbrood pathogen Paenibacillus larvae.</title>
        <authorList>
            <person name="Okamoto M."/>
            <person name="Kumagai M."/>
            <person name="Kanamori H."/>
            <person name="Takamatsu D."/>
        </authorList>
    </citation>
    <scope>NUCLEOTIDE SEQUENCE [LARGE SCALE GENOMIC DNA]</scope>
    <source>
        <strain evidence="4 5">J21TS3</strain>
    </source>
</reference>
<evidence type="ECO:0000256" key="1">
    <source>
        <dbReference type="SAM" id="MobiDB-lite"/>
    </source>
</evidence>
<gene>
    <name evidence="4" type="ORF">J21TS3_44320</name>
</gene>
<keyword evidence="5" id="KW-1185">Reference proteome</keyword>
<proteinExistence type="predicted"/>
<dbReference type="Proteomes" id="UP000680638">
    <property type="component" value="Unassembled WGS sequence"/>
</dbReference>
<name>A0ABQ4M273_9BACL</name>
<dbReference type="PANTHER" id="PTHR43308:SF5">
    <property type="entry name" value="S-LAYER PROTEIN _ PEPTIDOGLYCAN ENDO-BETA-N-ACETYLGLUCOSAMINIDASE"/>
    <property type="match status" value="1"/>
</dbReference>
<accession>A0ABQ4M273</accession>
<keyword evidence="2" id="KW-0732">Signal</keyword>
<dbReference type="InterPro" id="IPR051465">
    <property type="entry name" value="Cell_Envelope_Struct_Comp"/>
</dbReference>
<evidence type="ECO:0000313" key="5">
    <source>
        <dbReference type="Proteomes" id="UP000680638"/>
    </source>
</evidence>
<feature type="domain" description="SLH" evidence="3">
    <location>
        <begin position="176"/>
        <end position="239"/>
    </location>
</feature>
<sequence>MKTARNLLMLALVFILTVGLAGMTSASSGKKADSKGAKPPFAHDFNDIGDADWAEAYIAKMKSKNVLQGFEDGSFRPNQPVTRVEAIVMAVRLLGLEDQAKAQKPDAKLHFKDAELIGKKYPWAKGYILAALENGLFDASEQAVQPEKPASRVWIAGLLVKSLGLQSEALHEMTKTPAFKDAAAIPAGSVGYVNVAIEKGIISGYPDGTFKPNKNVTRAEIAALLDRTNGGLLDQAGAVKVSGVIQNIEFNQSKTEGTTPATVNGSVTIATYANQSFTYGISSELLVSYHTKYVRADQLAVHDSVQLVVLDNIVQEAVLLDEKPNDGGKDSAPNPGEPSKVTVVQLRLEMKLTGQGEVEVEYENKKGKIEAEFERKSGQTREKLEGKPAAAAIEKWLSDAAMTERTNPEDALSKLVSVLNVNPGDVQEIELSVKFSNGKEINIEKRQPEQNQSKGKHEDSHGPGNGKGHGKGNGKK</sequence>
<dbReference type="PROSITE" id="PS51272">
    <property type="entry name" value="SLH"/>
    <property type="match status" value="2"/>
</dbReference>
<dbReference type="InterPro" id="IPR025623">
    <property type="entry name" value="YusW"/>
</dbReference>
<dbReference type="EMBL" id="BORW01000034">
    <property type="protein sequence ID" value="GIO69611.1"/>
    <property type="molecule type" value="Genomic_DNA"/>
</dbReference>
<dbReference type="RefSeq" id="WP_052147168.1">
    <property type="nucleotide sequence ID" value="NZ_BORW01000034.1"/>
</dbReference>
<dbReference type="Pfam" id="PF14039">
    <property type="entry name" value="YusW"/>
    <property type="match status" value="1"/>
</dbReference>
<feature type="chain" id="PRO_5045913150" description="SLH domain-containing protein" evidence="2">
    <location>
        <begin position="22"/>
        <end position="476"/>
    </location>
</feature>
<dbReference type="InterPro" id="IPR001119">
    <property type="entry name" value="SLH_dom"/>
</dbReference>
<feature type="region of interest" description="Disordered" evidence="1">
    <location>
        <begin position="437"/>
        <end position="476"/>
    </location>
</feature>
<dbReference type="PANTHER" id="PTHR43308">
    <property type="entry name" value="OUTER MEMBRANE PROTEIN ALPHA-RELATED"/>
    <property type="match status" value="1"/>
</dbReference>
<comment type="caution">
    <text evidence="4">The sequence shown here is derived from an EMBL/GenBank/DDBJ whole genome shotgun (WGS) entry which is preliminary data.</text>
</comment>
<evidence type="ECO:0000259" key="3">
    <source>
        <dbReference type="PROSITE" id="PS51272"/>
    </source>
</evidence>
<feature type="signal peptide" evidence="2">
    <location>
        <begin position="1"/>
        <end position="21"/>
    </location>
</feature>
<evidence type="ECO:0000313" key="4">
    <source>
        <dbReference type="EMBL" id="GIO69611.1"/>
    </source>
</evidence>
<dbReference type="Pfam" id="PF00395">
    <property type="entry name" value="SLH"/>
    <property type="match status" value="2"/>
</dbReference>
<protein>
    <recommendedName>
        <fullName evidence="3">SLH domain-containing protein</fullName>
    </recommendedName>
</protein>
<feature type="domain" description="SLH" evidence="3">
    <location>
        <begin position="41"/>
        <end position="104"/>
    </location>
</feature>